<feature type="domain" description="HTH lysR-type" evidence="5">
    <location>
        <begin position="1"/>
        <end position="58"/>
    </location>
</feature>
<comment type="similarity">
    <text evidence="1">Belongs to the LysR transcriptional regulatory family.</text>
</comment>
<dbReference type="PANTHER" id="PTHR30126">
    <property type="entry name" value="HTH-TYPE TRANSCRIPTIONAL REGULATOR"/>
    <property type="match status" value="1"/>
</dbReference>
<dbReference type="GO" id="GO:0000976">
    <property type="term" value="F:transcription cis-regulatory region binding"/>
    <property type="evidence" value="ECO:0007669"/>
    <property type="project" value="TreeGrafter"/>
</dbReference>
<dbReference type="AlphaFoldDB" id="A0A2N7W4S2"/>
<dbReference type="Pfam" id="PF00126">
    <property type="entry name" value="HTH_1"/>
    <property type="match status" value="1"/>
</dbReference>
<evidence type="ECO:0000313" key="7">
    <source>
        <dbReference type="Proteomes" id="UP000235347"/>
    </source>
</evidence>
<dbReference type="FunFam" id="1.10.10.10:FF:000001">
    <property type="entry name" value="LysR family transcriptional regulator"/>
    <property type="match status" value="1"/>
</dbReference>
<gene>
    <name evidence="6" type="ORF">C0Z19_14010</name>
</gene>
<keyword evidence="3" id="KW-0238">DNA-binding</keyword>
<dbReference type="InterPro" id="IPR036390">
    <property type="entry name" value="WH_DNA-bd_sf"/>
</dbReference>
<keyword evidence="7" id="KW-1185">Reference proteome</keyword>
<protein>
    <submittedName>
        <fullName evidence="6">LysR family transcriptional regulator</fullName>
    </submittedName>
</protein>
<organism evidence="6 7">
    <name type="scientific">Trinickia soli</name>
    <dbReference type="NCBI Taxonomy" id="380675"/>
    <lineage>
        <taxon>Bacteria</taxon>
        <taxon>Pseudomonadati</taxon>
        <taxon>Pseudomonadota</taxon>
        <taxon>Betaproteobacteria</taxon>
        <taxon>Burkholderiales</taxon>
        <taxon>Burkholderiaceae</taxon>
        <taxon>Trinickia</taxon>
    </lineage>
</organism>
<evidence type="ECO:0000256" key="3">
    <source>
        <dbReference type="ARBA" id="ARBA00023125"/>
    </source>
</evidence>
<dbReference type="EMBL" id="PNYB01000010">
    <property type="protein sequence ID" value="PMS24380.1"/>
    <property type="molecule type" value="Genomic_DNA"/>
</dbReference>
<keyword evidence="4" id="KW-0804">Transcription</keyword>
<dbReference type="CDD" id="cd05466">
    <property type="entry name" value="PBP2_LTTR_substrate"/>
    <property type="match status" value="1"/>
</dbReference>
<name>A0A2N7W4S2_9BURK</name>
<dbReference type="InterPro" id="IPR005119">
    <property type="entry name" value="LysR_subst-bd"/>
</dbReference>
<proteinExistence type="inferred from homology"/>
<dbReference type="Gene3D" id="3.40.190.10">
    <property type="entry name" value="Periplasmic binding protein-like II"/>
    <property type="match status" value="2"/>
</dbReference>
<dbReference type="InterPro" id="IPR036388">
    <property type="entry name" value="WH-like_DNA-bd_sf"/>
</dbReference>
<comment type="caution">
    <text evidence="6">The sequence shown here is derived from an EMBL/GenBank/DDBJ whole genome shotgun (WGS) entry which is preliminary data.</text>
</comment>
<dbReference type="Gene3D" id="1.10.10.10">
    <property type="entry name" value="Winged helix-like DNA-binding domain superfamily/Winged helix DNA-binding domain"/>
    <property type="match status" value="1"/>
</dbReference>
<dbReference type="InterPro" id="IPR000847">
    <property type="entry name" value="LysR_HTH_N"/>
</dbReference>
<sequence>MNTRFLETFVTLAQLQSFRATARTLHATPATISLRIRTLEDELKCELVDRRSRKFRLTPAGQYLVDFARDVIDAARTLREAAGAEPVVGGTLRLGVNETVVHSWLAHYLSYLNARFPTLEVDLAVDTSAALQKRLLAGELDMALRIEGVDSPRVVSRSIASYPVRWIARRDLLAQHSDGLAQQILNRPVLTFGRGTTPQIALEHIVHGIAVENGMRIDQMRIICSPSVAAIVQLVRDGYGVAAIPRLFVADALSSGEFAEIPLRPAPPPIVISSCARADAGVTVGAAVDAAHEACAEYCLGQPGELIEAL</sequence>
<reference evidence="6 7" key="1">
    <citation type="submission" date="2018-01" db="EMBL/GenBank/DDBJ databases">
        <title>Whole genome analyses suggest that Burkholderia sensu lato contains two further novel genera in the rhizoxinica-symbiotica group Mycetohabitans gen. nov., and Trinickia gen. nov.: implications for the evolution of diazotrophy and nodulation in the Burkholderiaceae.</title>
        <authorList>
            <person name="Estrada-de los Santos P."/>
            <person name="Palmer M."/>
            <person name="Chavez-Ramirez B."/>
            <person name="Beukes C."/>
            <person name="Steenkamp E.T."/>
            <person name="Hirsch A.M."/>
            <person name="Manyaka P."/>
            <person name="Maluk M."/>
            <person name="Lafos M."/>
            <person name="Crook M."/>
            <person name="Gross E."/>
            <person name="Simon M.F."/>
            <person name="Bueno dos Reis Junior F."/>
            <person name="Poole P.S."/>
            <person name="Venter S.N."/>
            <person name="James E.K."/>
        </authorList>
    </citation>
    <scope>NUCLEOTIDE SEQUENCE [LARGE SCALE GENOMIC DNA]</scope>
    <source>
        <strain evidence="6 7">GP25-8</strain>
    </source>
</reference>
<accession>A0A2N7W4S2</accession>
<evidence type="ECO:0000256" key="1">
    <source>
        <dbReference type="ARBA" id="ARBA00009437"/>
    </source>
</evidence>
<dbReference type="Proteomes" id="UP000235347">
    <property type="component" value="Unassembled WGS sequence"/>
</dbReference>
<evidence type="ECO:0000256" key="4">
    <source>
        <dbReference type="ARBA" id="ARBA00023163"/>
    </source>
</evidence>
<evidence type="ECO:0000256" key="2">
    <source>
        <dbReference type="ARBA" id="ARBA00023015"/>
    </source>
</evidence>
<dbReference type="SUPFAM" id="SSF53850">
    <property type="entry name" value="Periplasmic binding protein-like II"/>
    <property type="match status" value="1"/>
</dbReference>
<evidence type="ECO:0000313" key="6">
    <source>
        <dbReference type="EMBL" id="PMS24380.1"/>
    </source>
</evidence>
<dbReference type="Pfam" id="PF03466">
    <property type="entry name" value="LysR_substrate"/>
    <property type="match status" value="1"/>
</dbReference>
<dbReference type="SUPFAM" id="SSF46785">
    <property type="entry name" value="Winged helix' DNA-binding domain"/>
    <property type="match status" value="1"/>
</dbReference>
<keyword evidence="2" id="KW-0805">Transcription regulation</keyword>
<dbReference type="PROSITE" id="PS50931">
    <property type="entry name" value="HTH_LYSR"/>
    <property type="match status" value="1"/>
</dbReference>
<dbReference type="PANTHER" id="PTHR30126:SF77">
    <property type="entry name" value="TRANSCRIPTIONAL REGULATORY PROTEIN"/>
    <property type="match status" value="1"/>
</dbReference>
<dbReference type="GO" id="GO:0003700">
    <property type="term" value="F:DNA-binding transcription factor activity"/>
    <property type="evidence" value="ECO:0007669"/>
    <property type="project" value="InterPro"/>
</dbReference>
<evidence type="ECO:0000259" key="5">
    <source>
        <dbReference type="PROSITE" id="PS50931"/>
    </source>
</evidence>
<dbReference type="RefSeq" id="WP_102610431.1">
    <property type="nucleotide sequence ID" value="NZ_CADIKD010000007.1"/>
</dbReference>